<reference evidence="5 6" key="1">
    <citation type="submission" date="2024-01" db="EMBL/GenBank/DDBJ databases">
        <title>Hyphobacterium bacterium isolated from marine sediment.</title>
        <authorList>
            <person name="Zhao S."/>
        </authorList>
    </citation>
    <scope>NUCLEOTIDE SEQUENCE [LARGE SCALE GENOMIC DNA]</scope>
    <source>
        <strain evidence="5 6">Y60-23</strain>
    </source>
</reference>
<evidence type="ECO:0000313" key="5">
    <source>
        <dbReference type="EMBL" id="MEE2567392.1"/>
    </source>
</evidence>
<proteinExistence type="inferred from homology"/>
<gene>
    <name evidence="5" type="ORF">V0U35_11960</name>
</gene>
<dbReference type="SMART" id="SM00363">
    <property type="entry name" value="S4"/>
    <property type="match status" value="1"/>
</dbReference>
<comment type="caution">
    <text evidence="5">The sequence shown here is derived from an EMBL/GenBank/DDBJ whole genome shotgun (WGS) entry which is preliminary data.</text>
</comment>
<dbReference type="Pfam" id="PF01728">
    <property type="entry name" value="FtsJ"/>
    <property type="match status" value="1"/>
</dbReference>
<dbReference type="Gene3D" id="3.40.50.150">
    <property type="entry name" value="Vaccinia Virus protein VP39"/>
    <property type="match status" value="1"/>
</dbReference>
<dbReference type="CDD" id="cd02440">
    <property type="entry name" value="AdoMet_MTases"/>
    <property type="match status" value="1"/>
</dbReference>
<evidence type="ECO:0000256" key="3">
    <source>
        <dbReference type="PROSITE-ProRule" id="PRU00182"/>
    </source>
</evidence>
<dbReference type="PROSITE" id="PS50889">
    <property type="entry name" value="S4"/>
    <property type="match status" value="1"/>
</dbReference>
<dbReference type="PANTHER" id="PTHR32319">
    <property type="entry name" value="BACTERIAL HEMOLYSIN-LIKE PROTEIN"/>
    <property type="match status" value="1"/>
</dbReference>
<sequence length="248" mass="26023">MVWPPQRADLFLVQHGYFETRAKAQAAIAAGGVTADGVVISKPSQKIADGAAVVAEAAHPYVSRAALKLVAGLDAFQIDPAGKTCLDVGASTGGFTQVLLERGATRVHAVDVGHGQLHPDVAGDPRVLNLEGQDARTLDATRIGEPPALIVCDASFIGLAKVLERPLGLAADTCDLVALIKPQFEVGRENLHKKGIVRDAAARESAIAAVRRWLDGRSGFQVRGMIESPITGGDGNVEFLITARKQGL</sequence>
<dbReference type="PIRSF" id="PIRSF005578">
    <property type="entry name" value="TlyA"/>
    <property type="match status" value="1"/>
</dbReference>
<dbReference type="InterPro" id="IPR002942">
    <property type="entry name" value="S4_RNA-bd"/>
</dbReference>
<feature type="domain" description="RNA-binding S4" evidence="4">
    <location>
        <begin position="6"/>
        <end position="68"/>
    </location>
</feature>
<dbReference type="Pfam" id="PF01479">
    <property type="entry name" value="S4"/>
    <property type="match status" value="1"/>
</dbReference>
<organism evidence="5 6">
    <name type="scientific">Hyphobacterium marinum</name>
    <dbReference type="NCBI Taxonomy" id="3116574"/>
    <lineage>
        <taxon>Bacteria</taxon>
        <taxon>Pseudomonadati</taxon>
        <taxon>Pseudomonadota</taxon>
        <taxon>Alphaproteobacteria</taxon>
        <taxon>Maricaulales</taxon>
        <taxon>Maricaulaceae</taxon>
        <taxon>Hyphobacterium</taxon>
    </lineage>
</organism>
<dbReference type="InterPro" id="IPR029063">
    <property type="entry name" value="SAM-dependent_MTases_sf"/>
</dbReference>
<evidence type="ECO:0000259" key="4">
    <source>
        <dbReference type="SMART" id="SM00363"/>
    </source>
</evidence>
<dbReference type="InterPro" id="IPR047048">
    <property type="entry name" value="TlyA"/>
</dbReference>
<dbReference type="RefSeq" id="WP_330196953.1">
    <property type="nucleotide sequence ID" value="NZ_JAZDRO010000005.1"/>
</dbReference>
<dbReference type="InterPro" id="IPR036986">
    <property type="entry name" value="S4_RNA-bd_sf"/>
</dbReference>
<keyword evidence="6" id="KW-1185">Reference proteome</keyword>
<dbReference type="NCBIfam" id="TIGR00478">
    <property type="entry name" value="tly"/>
    <property type="match status" value="1"/>
</dbReference>
<name>A0ABU7M1I6_9PROT</name>
<keyword evidence="5" id="KW-0489">Methyltransferase</keyword>
<dbReference type="InterPro" id="IPR002877">
    <property type="entry name" value="RNA_MeTrfase_FtsJ_dom"/>
</dbReference>
<dbReference type="EMBL" id="JAZDRO010000005">
    <property type="protein sequence ID" value="MEE2567392.1"/>
    <property type="molecule type" value="Genomic_DNA"/>
</dbReference>
<evidence type="ECO:0000256" key="1">
    <source>
        <dbReference type="ARBA" id="ARBA00022884"/>
    </source>
</evidence>
<comment type="similarity">
    <text evidence="2">Belongs to the TlyA family.</text>
</comment>
<accession>A0ABU7M1I6</accession>
<dbReference type="PANTHER" id="PTHR32319:SF0">
    <property type="entry name" value="BACTERIAL HEMOLYSIN-LIKE PROTEIN"/>
    <property type="match status" value="1"/>
</dbReference>
<keyword evidence="1 3" id="KW-0694">RNA-binding</keyword>
<dbReference type="InterPro" id="IPR004538">
    <property type="entry name" value="Hemolysin_A/TlyA"/>
</dbReference>
<dbReference type="GO" id="GO:0008168">
    <property type="term" value="F:methyltransferase activity"/>
    <property type="evidence" value="ECO:0007669"/>
    <property type="project" value="UniProtKB-KW"/>
</dbReference>
<dbReference type="GO" id="GO:0032259">
    <property type="term" value="P:methylation"/>
    <property type="evidence" value="ECO:0007669"/>
    <property type="project" value="UniProtKB-KW"/>
</dbReference>
<dbReference type="Gene3D" id="3.10.290.10">
    <property type="entry name" value="RNA-binding S4 domain"/>
    <property type="match status" value="1"/>
</dbReference>
<dbReference type="SUPFAM" id="SSF55174">
    <property type="entry name" value="Alpha-L RNA-binding motif"/>
    <property type="match status" value="1"/>
</dbReference>
<keyword evidence="5" id="KW-0808">Transferase</keyword>
<dbReference type="SUPFAM" id="SSF53335">
    <property type="entry name" value="S-adenosyl-L-methionine-dependent methyltransferases"/>
    <property type="match status" value="1"/>
</dbReference>
<dbReference type="Proteomes" id="UP001310692">
    <property type="component" value="Unassembled WGS sequence"/>
</dbReference>
<evidence type="ECO:0000256" key="2">
    <source>
        <dbReference type="ARBA" id="ARBA00029460"/>
    </source>
</evidence>
<protein>
    <submittedName>
        <fullName evidence="5">TlyA family RNA methyltransferase</fullName>
    </submittedName>
</protein>
<evidence type="ECO:0000313" key="6">
    <source>
        <dbReference type="Proteomes" id="UP001310692"/>
    </source>
</evidence>